<feature type="compositionally biased region" description="Low complexity" evidence="5">
    <location>
        <begin position="171"/>
        <end position="193"/>
    </location>
</feature>
<evidence type="ECO:0000259" key="8">
    <source>
        <dbReference type="PROSITE" id="PS51805"/>
    </source>
</evidence>
<feature type="compositionally biased region" description="Low complexity" evidence="5">
    <location>
        <begin position="154"/>
        <end position="164"/>
    </location>
</feature>
<evidence type="ECO:0000313" key="10">
    <source>
        <dbReference type="Proteomes" id="UP000503462"/>
    </source>
</evidence>
<dbReference type="Pfam" id="PF13832">
    <property type="entry name" value="zf-HC5HC2H_2"/>
    <property type="match status" value="1"/>
</dbReference>
<dbReference type="GO" id="GO:0003682">
    <property type="term" value="F:chromatin binding"/>
    <property type="evidence" value="ECO:0007669"/>
    <property type="project" value="InterPro"/>
</dbReference>
<feature type="compositionally biased region" description="Polar residues" evidence="5">
    <location>
        <begin position="80"/>
        <end position="95"/>
    </location>
</feature>
<evidence type="ECO:0000256" key="1">
    <source>
        <dbReference type="ARBA" id="ARBA00022723"/>
    </source>
</evidence>
<dbReference type="GO" id="GO:0036205">
    <property type="term" value="P:histone catabolic process"/>
    <property type="evidence" value="ECO:0007669"/>
    <property type="project" value="TreeGrafter"/>
</dbReference>
<feature type="compositionally biased region" description="Pro residues" evidence="5">
    <location>
        <begin position="1461"/>
        <end position="1474"/>
    </location>
</feature>
<dbReference type="PROSITE" id="PS51805">
    <property type="entry name" value="EPHD"/>
    <property type="match status" value="1"/>
</dbReference>
<feature type="compositionally biased region" description="Basic and acidic residues" evidence="5">
    <location>
        <begin position="1304"/>
        <end position="1316"/>
    </location>
</feature>
<evidence type="ECO:0000256" key="5">
    <source>
        <dbReference type="SAM" id="MobiDB-lite"/>
    </source>
</evidence>
<dbReference type="OrthoDB" id="336088at2759"/>
<dbReference type="InterPro" id="IPR043151">
    <property type="entry name" value="BAH_sf"/>
</dbReference>
<feature type="compositionally biased region" description="Polar residues" evidence="5">
    <location>
        <begin position="1621"/>
        <end position="1631"/>
    </location>
</feature>
<feature type="compositionally biased region" description="Pro residues" evidence="5">
    <location>
        <begin position="1563"/>
        <end position="1575"/>
    </location>
</feature>
<feature type="compositionally biased region" description="Polar residues" evidence="5">
    <location>
        <begin position="1"/>
        <end position="25"/>
    </location>
</feature>
<feature type="domain" description="PHD-type" evidence="8">
    <location>
        <begin position="1064"/>
        <end position="1205"/>
    </location>
</feature>
<feature type="compositionally biased region" description="Pro residues" evidence="5">
    <location>
        <begin position="1656"/>
        <end position="1666"/>
    </location>
</feature>
<dbReference type="InterPro" id="IPR019787">
    <property type="entry name" value="Znf_PHD-finger"/>
</dbReference>
<keyword evidence="3" id="KW-0862">Zinc</keyword>
<dbReference type="InterPro" id="IPR011011">
    <property type="entry name" value="Znf_FYVE_PHD"/>
</dbReference>
<dbReference type="SMART" id="SM00439">
    <property type="entry name" value="BAH"/>
    <property type="match status" value="1"/>
</dbReference>
<dbReference type="InterPro" id="IPR001025">
    <property type="entry name" value="BAH_dom"/>
</dbReference>
<proteinExistence type="predicted"/>
<dbReference type="Gene3D" id="3.30.40.10">
    <property type="entry name" value="Zinc/RING finger domain, C3HC4 (zinc finger)"/>
    <property type="match status" value="3"/>
</dbReference>
<dbReference type="PROSITE" id="PS50016">
    <property type="entry name" value="ZF_PHD_2"/>
    <property type="match status" value="1"/>
</dbReference>
<dbReference type="SMART" id="SM00249">
    <property type="entry name" value="PHD"/>
    <property type="match status" value="3"/>
</dbReference>
<evidence type="ECO:0000259" key="7">
    <source>
        <dbReference type="PROSITE" id="PS51038"/>
    </source>
</evidence>
<dbReference type="GO" id="GO:0004842">
    <property type="term" value="F:ubiquitin-protein transferase activity"/>
    <property type="evidence" value="ECO:0007669"/>
    <property type="project" value="TreeGrafter"/>
</dbReference>
<evidence type="ECO:0000259" key="6">
    <source>
        <dbReference type="PROSITE" id="PS50016"/>
    </source>
</evidence>
<dbReference type="CDD" id="cd15571">
    <property type="entry name" value="ePHD"/>
    <property type="match status" value="1"/>
</dbReference>
<feature type="compositionally biased region" description="Polar residues" evidence="5">
    <location>
        <begin position="141"/>
        <end position="153"/>
    </location>
</feature>
<dbReference type="GO" id="GO:0008270">
    <property type="term" value="F:zinc ion binding"/>
    <property type="evidence" value="ECO:0007669"/>
    <property type="project" value="UniProtKB-KW"/>
</dbReference>
<feature type="region of interest" description="Disordered" evidence="5">
    <location>
        <begin position="901"/>
        <end position="946"/>
    </location>
</feature>
<protein>
    <submittedName>
        <fullName evidence="9">Uncharacterized protein</fullName>
    </submittedName>
</protein>
<dbReference type="Gene3D" id="2.30.30.490">
    <property type="match status" value="1"/>
</dbReference>
<dbReference type="SUPFAM" id="SSF57903">
    <property type="entry name" value="FYVE/PHD zinc finger"/>
    <property type="match status" value="2"/>
</dbReference>
<dbReference type="Proteomes" id="UP000503462">
    <property type="component" value="Chromosome 1"/>
</dbReference>
<dbReference type="Pfam" id="PF01426">
    <property type="entry name" value="BAH"/>
    <property type="match status" value="1"/>
</dbReference>
<evidence type="ECO:0000256" key="4">
    <source>
        <dbReference type="PROSITE-ProRule" id="PRU00146"/>
    </source>
</evidence>
<keyword evidence="2 4" id="KW-0863">Zinc-finger</keyword>
<gene>
    <name evidence="9" type="ORF">AMS68_001725</name>
</gene>
<feature type="region of interest" description="Disordered" evidence="5">
    <location>
        <begin position="1431"/>
        <end position="1717"/>
    </location>
</feature>
<feature type="region of interest" description="Disordered" evidence="5">
    <location>
        <begin position="1"/>
        <end position="205"/>
    </location>
</feature>
<feature type="region of interest" description="Disordered" evidence="5">
    <location>
        <begin position="469"/>
        <end position="491"/>
    </location>
</feature>
<accession>A0A6H0XNL2</accession>
<name>A0A6H0XNL2_9PEZI</name>
<keyword evidence="1" id="KW-0479">Metal-binding</keyword>
<keyword evidence="10" id="KW-1185">Reference proteome</keyword>
<dbReference type="InterPro" id="IPR029617">
    <property type="entry name" value="Snt2"/>
</dbReference>
<feature type="compositionally biased region" description="Low complexity" evidence="5">
    <location>
        <begin position="108"/>
        <end position="124"/>
    </location>
</feature>
<dbReference type="PANTHER" id="PTHR47672:SF1">
    <property type="entry name" value="E3 UBIQUITIN-PROTEIN LIGASE SNT2"/>
    <property type="match status" value="1"/>
</dbReference>
<sequence length="1717" mass="188898">MAFQAINQTSSVEPDSVAPSKSNTPALPPAESADEPSTTTTTNNTTKVEDDDDRALSASAIDEKLASQLEASDADAGTYGTRSRNRTGASRPNYSEDQEYDYDFVSSAATTTTTTKKGQPATAANGTPGSAEAKRAAHLTLTATSANANSKDTASGAAANGSSNPKKRKATSALSAQASASTPAPAITSANTTLRKNATPSTAQPTAVTREIAMMSFTKSRSCLNKKGELVADDGTRLCINDHVYLVCEPPGDPYYLCRIMEFLHSKSEDPTSPVDSLRVNWYYRPRDVQRFNSDSRLVYATMHSDLCPLTSLRGKCTIKHRSEFQDLDAYRKERDSFYFTQVFDRFIRRWYECIPTSQITNVPEKVKKALDERWKFVAVEVSRVKELTSAVKTCKRCSRFCASSDSVDCAICGCSYHMNCVQPPLPKKPSRGFAWACGPCSRASEQKKEARDTPTLAGDVTDVEEELVEEEEVPAVSNESTRAPSLDGTAMDIDEQPATQAEVALTQMWPMRYLGIHCRVEDALQYDDRAIYPRASSRLGPRHQANTLAWPGRPLELVKPIDIKKRYIKNGQKKDGKLSKDTLAAIEADRLEKAKRPAWIQDEPVGYVARGEDYPNDDPRCTAKVIFKMPSQQVVEQKKIADPVKMVKRYMRAAQPMSRKIGVPPFGVNFLDKSLELLCENNYVENEALAKLTKIDRVQDLHEPVLSKSDLMKFEEGVAKYGSEHRLIRLHMKTQLSHADIVRFYYLWKKTPKGKEIWGNYPGRKGKKRAEDDAAAKLHEEVANDVDDSAYDNEKATQNKRGFQCKFCSTVHSRQWRRAPGTATGQTILSDARTNNKDKKERLLVALCIRCANLWRKYAIQWEDIEEVNKKIAAGGGKALKRRLDEELLRELIIANEAAAATPEPTSGTDGVEPPKKKSKVDVNTMDTLKKKPNAPVKAPTPEPPPIVPAQPQWRVLPCAVCHTAGDTACCACCKLTVHRSCYGMPEVDTLLMNGEEEWMCDQCTNDRNPTVSTEYSCTLCLTEVTDVDLVEPQKMTHKKKSDRDKEKDRLEKELADAMRAEYKNKQITLNRPLLPREPLKRTTGKNWVHVYCAVWTPEIRFSNAKALELAEGFQLIPPAKHEAVCKLCKNKDHQGKVRNDKGACVNCFQCATTFHVSCAFEAGYHFGFDVTPVKGSRKDQIITATLGVETGNLTAGIWCKEHVVKTIIHPMHEIVQESGKTALQVYVENYKQADLTLTGTVRKAQLAQLTKDKSQLAAQAVVGVNRRESAAHSIAAAVKRGARTSTVSDAKQEDTDNSARNSEQRETPPPPERRCVKCKIDVTPRWYAIDRPPVPQFTTPVYAPHNSIEREPILPGRFGPPAVNGHHWEGGPVLNGHAHLGNGTNRLPDVIQIDSVAESRERSLSQVNGMPRTQEQDYLCHKCFVRRKLNPTPPPPEPPARVERSPPRQQYSVRHDWNAPPPPAQPGPPPRPSWDDSARSVQAPQPPAPSQSSSIGGYATPGSYTPQPERPLSQGFPPGFHQPNAYGNGTSHPPQHPAATSLGPPPSLRDSRPPGLSFHSQPPPSTSPFPPRPSGLGSGFMPAAPPLTNGAGSPHAPQHAAMPSPTFQPPRHQFPPSRSEMTFSNTLPSLGQPAHSAINTGGSLSRPESAVNQPQPPPMLPPSNNPMHTHGTPAPPAIGPLSTPREPQEETRATPASSGNVNGASASPSLRNLLS</sequence>
<feature type="domain" description="PHD-type" evidence="6">
    <location>
        <begin position="957"/>
        <end position="1008"/>
    </location>
</feature>
<feature type="compositionally biased region" description="Low complexity" evidence="5">
    <location>
        <begin position="1697"/>
        <end position="1711"/>
    </location>
</feature>
<feature type="region of interest" description="Disordered" evidence="5">
    <location>
        <begin position="1278"/>
        <end position="1316"/>
    </location>
</feature>
<dbReference type="PROSITE" id="PS51038">
    <property type="entry name" value="BAH"/>
    <property type="match status" value="1"/>
</dbReference>
<dbReference type="EMBL" id="CP051139">
    <property type="protein sequence ID" value="QIW96207.1"/>
    <property type="molecule type" value="Genomic_DNA"/>
</dbReference>
<dbReference type="InterPro" id="IPR034732">
    <property type="entry name" value="EPHD"/>
</dbReference>
<evidence type="ECO:0000256" key="3">
    <source>
        <dbReference type="ARBA" id="ARBA00022833"/>
    </source>
</evidence>
<feature type="compositionally biased region" description="Polar residues" evidence="5">
    <location>
        <begin position="194"/>
        <end position="205"/>
    </location>
</feature>
<feature type="domain" description="BAH" evidence="7">
    <location>
        <begin position="236"/>
        <end position="355"/>
    </location>
</feature>
<organism evidence="9 10">
    <name type="scientific">Peltaster fructicola</name>
    <dbReference type="NCBI Taxonomy" id="286661"/>
    <lineage>
        <taxon>Eukaryota</taxon>
        <taxon>Fungi</taxon>
        <taxon>Dikarya</taxon>
        <taxon>Ascomycota</taxon>
        <taxon>Pezizomycotina</taxon>
        <taxon>Dothideomycetes</taxon>
        <taxon>Dothideomycetes incertae sedis</taxon>
        <taxon>Peltaster</taxon>
    </lineage>
</organism>
<dbReference type="InterPro" id="IPR001965">
    <property type="entry name" value="Znf_PHD"/>
</dbReference>
<dbReference type="GO" id="GO:0048189">
    <property type="term" value="C:Lid2 complex"/>
    <property type="evidence" value="ECO:0007669"/>
    <property type="project" value="TreeGrafter"/>
</dbReference>
<dbReference type="FunFam" id="2.30.30.490:FF:000018">
    <property type="entry name" value="Lid2 complex component snt2"/>
    <property type="match status" value="1"/>
</dbReference>
<dbReference type="InterPro" id="IPR013083">
    <property type="entry name" value="Znf_RING/FYVE/PHD"/>
</dbReference>
<evidence type="ECO:0000256" key="2">
    <source>
        <dbReference type="ARBA" id="ARBA00022771"/>
    </source>
</evidence>
<evidence type="ECO:0000313" key="9">
    <source>
        <dbReference type="EMBL" id="QIW96207.1"/>
    </source>
</evidence>
<dbReference type="Gene3D" id="1.10.10.60">
    <property type="entry name" value="Homeodomain-like"/>
    <property type="match status" value="1"/>
</dbReference>
<dbReference type="PANTHER" id="PTHR47672">
    <property type="entry name" value="E3 UBIQUITIN-PROTEIN LIGASE SNT2"/>
    <property type="match status" value="1"/>
</dbReference>
<dbReference type="CDD" id="cd15497">
    <property type="entry name" value="PHD1_Snt2p_like"/>
    <property type="match status" value="1"/>
</dbReference>
<reference evidence="9 10" key="1">
    <citation type="journal article" date="2016" name="Sci. Rep.">
        <title>Peltaster fructicola genome reveals evolution from an invasive phytopathogen to an ectophytic parasite.</title>
        <authorList>
            <person name="Xu C."/>
            <person name="Chen H."/>
            <person name="Gleason M.L."/>
            <person name="Xu J.R."/>
            <person name="Liu H."/>
            <person name="Zhang R."/>
            <person name="Sun G."/>
        </authorList>
    </citation>
    <scope>NUCLEOTIDE SEQUENCE [LARGE SCALE GENOMIC DNA]</scope>
    <source>
        <strain evidence="9 10">LNHT1506</strain>
    </source>
</reference>